<name>A0A5C6JXB4_9ACTN</name>
<feature type="domain" description="Thioesterase" evidence="2">
    <location>
        <begin position="15"/>
        <end position="233"/>
    </location>
</feature>
<comment type="caution">
    <text evidence="3">The sequence shown here is derived from an EMBL/GenBank/DDBJ whole genome shotgun (WGS) entry which is preliminary data.</text>
</comment>
<keyword evidence="4" id="KW-1185">Reference proteome</keyword>
<dbReference type="RefSeq" id="WP_146464814.1">
    <property type="nucleotide sequence ID" value="NZ_VOGW01000055.1"/>
</dbReference>
<sequence>MNPDDATVTPLPEMLILHHAGGSAIAYRNLEKQLGGKFRTLTLDLPGRGAAYGRKPCRSVREAVAFCLDALDAQDVLPDAVFGHSMGALIAFELASELERRGTPVTWLGLSAARPPGFPHPARTRRDLWDDAQLLNFVRDLGGTPEELLEDPDYVDYLLEVIRPDLELVDTYMYDSETPLNTPAEIYQGHDDPVLEGVETGHWEEYFQNSVTGRTWPGGHFYLFGSEGELATAITTSFDRALERKAWAPQQEASGPDRQEKP</sequence>
<reference evidence="3" key="1">
    <citation type="journal article" date="2019" name="Microbiol. Resour. Announc.">
        <title>Draft Genomic Sequences of Streptomyces misionensis and Streptomyces albidoflavus, bacteria applied for phytopathogen biocontrol.</title>
        <authorList>
            <person name="Pylro V."/>
            <person name="Dias A."/>
            <person name="Andreote F."/>
            <person name="Varani A."/>
            <person name="Andreote C."/>
            <person name="Bernardo E."/>
            <person name="Martins T."/>
        </authorList>
    </citation>
    <scope>NUCLEOTIDE SEQUENCE [LARGE SCALE GENOMIC DNA]</scope>
    <source>
        <strain evidence="3">66</strain>
    </source>
</reference>
<dbReference type="SUPFAM" id="SSF53474">
    <property type="entry name" value="alpha/beta-Hydrolases"/>
    <property type="match status" value="1"/>
</dbReference>
<dbReference type="Gene3D" id="3.40.50.1820">
    <property type="entry name" value="alpha/beta hydrolase"/>
    <property type="match status" value="1"/>
</dbReference>
<evidence type="ECO:0000313" key="3">
    <source>
        <dbReference type="EMBL" id="TWV53486.1"/>
    </source>
</evidence>
<dbReference type="InterPro" id="IPR012223">
    <property type="entry name" value="TEII"/>
</dbReference>
<proteinExistence type="inferred from homology"/>
<dbReference type="Proteomes" id="UP000320481">
    <property type="component" value="Unassembled WGS sequence"/>
</dbReference>
<dbReference type="PANTHER" id="PTHR11487:SF0">
    <property type="entry name" value="S-ACYL FATTY ACID SYNTHASE THIOESTERASE, MEDIUM CHAIN"/>
    <property type="match status" value="1"/>
</dbReference>
<evidence type="ECO:0000256" key="1">
    <source>
        <dbReference type="ARBA" id="ARBA00007169"/>
    </source>
</evidence>
<dbReference type="PANTHER" id="PTHR11487">
    <property type="entry name" value="THIOESTERASE"/>
    <property type="match status" value="1"/>
</dbReference>
<dbReference type="InterPro" id="IPR029058">
    <property type="entry name" value="AB_hydrolase_fold"/>
</dbReference>
<accession>A0A5C6JXB4</accession>
<protein>
    <submittedName>
        <fullName evidence="3">Thioesterase</fullName>
    </submittedName>
</protein>
<evidence type="ECO:0000259" key="2">
    <source>
        <dbReference type="Pfam" id="PF00975"/>
    </source>
</evidence>
<dbReference type="GO" id="GO:0008610">
    <property type="term" value="P:lipid biosynthetic process"/>
    <property type="evidence" value="ECO:0007669"/>
    <property type="project" value="TreeGrafter"/>
</dbReference>
<dbReference type="Pfam" id="PF00975">
    <property type="entry name" value="Thioesterase"/>
    <property type="match status" value="1"/>
</dbReference>
<dbReference type="InterPro" id="IPR001031">
    <property type="entry name" value="Thioesterase"/>
</dbReference>
<dbReference type="AlphaFoldDB" id="A0A5C6JXB4"/>
<dbReference type="EMBL" id="VOGW01000055">
    <property type="protein sequence ID" value="TWV53486.1"/>
    <property type="molecule type" value="Genomic_DNA"/>
</dbReference>
<comment type="similarity">
    <text evidence="1">Belongs to the thioesterase family.</text>
</comment>
<evidence type="ECO:0000313" key="4">
    <source>
        <dbReference type="Proteomes" id="UP000320481"/>
    </source>
</evidence>
<gene>
    <name evidence="3" type="ORF">FRZ03_10145</name>
</gene>
<organism evidence="3 4">
    <name type="scientific">Streptomyces misionensis</name>
    <dbReference type="NCBI Taxonomy" id="67331"/>
    <lineage>
        <taxon>Bacteria</taxon>
        <taxon>Bacillati</taxon>
        <taxon>Actinomycetota</taxon>
        <taxon>Actinomycetes</taxon>
        <taxon>Kitasatosporales</taxon>
        <taxon>Streptomycetaceae</taxon>
        <taxon>Streptomyces</taxon>
    </lineage>
</organism>